<dbReference type="PANTHER" id="PTHR43394:SF1">
    <property type="entry name" value="ATP-BINDING CASSETTE SUB-FAMILY B MEMBER 10, MITOCHONDRIAL"/>
    <property type="match status" value="1"/>
</dbReference>
<dbReference type="SMART" id="SM00382">
    <property type="entry name" value="AAA"/>
    <property type="match status" value="1"/>
</dbReference>
<evidence type="ECO:0000259" key="11">
    <source>
        <dbReference type="PROSITE" id="PS50929"/>
    </source>
</evidence>
<feature type="transmembrane region" description="Helical" evidence="9">
    <location>
        <begin position="64"/>
        <end position="86"/>
    </location>
</feature>
<dbReference type="PANTHER" id="PTHR43394">
    <property type="entry name" value="ATP-DEPENDENT PERMEASE MDL1, MITOCHONDRIAL"/>
    <property type="match status" value="1"/>
</dbReference>
<gene>
    <name evidence="12" type="ORF">IPO85_10895</name>
</gene>
<evidence type="ECO:0000259" key="10">
    <source>
        <dbReference type="PROSITE" id="PS50893"/>
    </source>
</evidence>
<keyword evidence="7 9" id="KW-1133">Transmembrane helix</keyword>
<feature type="transmembrane region" description="Helical" evidence="9">
    <location>
        <begin position="144"/>
        <end position="163"/>
    </location>
</feature>
<feature type="domain" description="ABC transmembrane type-1" evidence="11">
    <location>
        <begin position="19"/>
        <end position="312"/>
    </location>
</feature>
<reference evidence="12 13" key="1">
    <citation type="submission" date="2020-10" db="EMBL/GenBank/DDBJ databases">
        <title>Connecting structure to function with the recovery of over 1000 high-quality activated sludge metagenome-assembled genomes encoding full-length rRNA genes using long-read sequencing.</title>
        <authorList>
            <person name="Singleton C.M."/>
            <person name="Petriglieri F."/>
            <person name="Kristensen J.M."/>
            <person name="Kirkegaard R.H."/>
            <person name="Michaelsen T.Y."/>
            <person name="Andersen M.H."/>
            <person name="Karst S.M."/>
            <person name="Dueholm M.S."/>
            <person name="Nielsen P.H."/>
            <person name="Albertsen M."/>
        </authorList>
    </citation>
    <scope>NUCLEOTIDE SEQUENCE [LARGE SCALE GENOMIC DNA]</scope>
    <source>
        <strain evidence="12">Ribe_18-Q3-R11-54_BAT3C.373</strain>
    </source>
</reference>
<keyword evidence="4 9" id="KW-0812">Transmembrane</keyword>
<feature type="transmembrane region" description="Helical" evidence="9">
    <location>
        <begin position="169"/>
        <end position="187"/>
    </location>
</feature>
<evidence type="ECO:0000313" key="13">
    <source>
        <dbReference type="Proteomes" id="UP000808349"/>
    </source>
</evidence>
<dbReference type="Gene3D" id="3.40.50.300">
    <property type="entry name" value="P-loop containing nucleotide triphosphate hydrolases"/>
    <property type="match status" value="1"/>
</dbReference>
<dbReference type="AlphaFoldDB" id="A0A9D7SA16"/>
<dbReference type="GO" id="GO:0016887">
    <property type="term" value="F:ATP hydrolysis activity"/>
    <property type="evidence" value="ECO:0007669"/>
    <property type="project" value="InterPro"/>
</dbReference>
<accession>A0A9D7SA16</accession>
<proteinExistence type="predicted"/>
<evidence type="ECO:0000256" key="9">
    <source>
        <dbReference type="SAM" id="Phobius"/>
    </source>
</evidence>
<keyword evidence="3" id="KW-1003">Cell membrane</keyword>
<organism evidence="12 13">
    <name type="scientific">Candidatus Defluviibacterium haderslevense</name>
    <dbReference type="NCBI Taxonomy" id="2981993"/>
    <lineage>
        <taxon>Bacteria</taxon>
        <taxon>Pseudomonadati</taxon>
        <taxon>Bacteroidota</taxon>
        <taxon>Saprospiria</taxon>
        <taxon>Saprospirales</taxon>
        <taxon>Saprospiraceae</taxon>
        <taxon>Candidatus Defluviibacterium</taxon>
    </lineage>
</organism>
<feature type="domain" description="ABC transporter" evidence="10">
    <location>
        <begin position="345"/>
        <end position="582"/>
    </location>
</feature>
<dbReference type="PROSITE" id="PS50929">
    <property type="entry name" value="ABC_TM1F"/>
    <property type="match status" value="1"/>
</dbReference>
<evidence type="ECO:0000256" key="1">
    <source>
        <dbReference type="ARBA" id="ARBA00004651"/>
    </source>
</evidence>
<feature type="transmembrane region" description="Helical" evidence="9">
    <location>
        <begin position="289"/>
        <end position="310"/>
    </location>
</feature>
<feature type="transmembrane region" description="Helical" evidence="9">
    <location>
        <begin position="252"/>
        <end position="277"/>
    </location>
</feature>
<dbReference type="InterPro" id="IPR039421">
    <property type="entry name" value="Type_1_exporter"/>
</dbReference>
<dbReference type="InterPro" id="IPR003439">
    <property type="entry name" value="ABC_transporter-like_ATP-bd"/>
</dbReference>
<keyword evidence="5" id="KW-0547">Nucleotide-binding</keyword>
<dbReference type="PROSITE" id="PS00211">
    <property type="entry name" value="ABC_TRANSPORTER_1"/>
    <property type="match status" value="1"/>
</dbReference>
<keyword evidence="8 9" id="KW-0472">Membrane</keyword>
<sequence>MKHLFTLNQYIFKYKNKLILGILFISLSNIFRILQPQAIRKALDEILLFIKQNPELRDSHLLSYSLMKFGLMVLGFALLMGLFMFFMRQTIIVMSRLIEYDLRSDLFNHYLILDTRFYKSNKIGDLMSRISEDVNKVRMYLGPAVLYGINLISLFIIVIITMFNVNFWLSVYCLLPLPFLSFIIYKVSNTINKRSEKIQKQLSRLTSLSQETFSGIRIIKSFNRENNWIHHFTNESSKQKEYSLSLNKIDALFFPSMFLLIGLSTLITIYIGGLNVFEGSVTPGNIAEFVMYITMLTWPVSAIGWCASIIQQAEASQKRINEFLSLLPDINDSKSIQSLIPTLDIEFKDLNFTYPENQVQALHHLNVFIPEGEHVAIVGHTGSGKSTIAELLLRMYDPTSGSISIGNIELDQLKISSLRNNIAYVPQDVFLFSDSILENILLGAKHKDLPLDEIENFCKMACIHDEIIKFPNGYATQIGERGVSLSGGQKQRLSIARALIKSAKIVILDNCLSAVDTETEVKILKNLELYCKGKTLMLITHRLNQCKNMDRIIVLKDGQIAEIGNFEALIREQGIFYNLLMLENSTKNIPENEILTTFTI</sequence>
<evidence type="ECO:0000256" key="5">
    <source>
        <dbReference type="ARBA" id="ARBA00022741"/>
    </source>
</evidence>
<dbReference type="GO" id="GO:0005886">
    <property type="term" value="C:plasma membrane"/>
    <property type="evidence" value="ECO:0007669"/>
    <property type="project" value="UniProtKB-SubCell"/>
</dbReference>
<dbReference type="EMBL" id="JADKFW010000007">
    <property type="protein sequence ID" value="MBK9717998.1"/>
    <property type="molecule type" value="Genomic_DNA"/>
</dbReference>
<dbReference type="InterPro" id="IPR003593">
    <property type="entry name" value="AAA+_ATPase"/>
</dbReference>
<dbReference type="GO" id="GO:0015421">
    <property type="term" value="F:ABC-type oligopeptide transporter activity"/>
    <property type="evidence" value="ECO:0007669"/>
    <property type="project" value="TreeGrafter"/>
</dbReference>
<dbReference type="Gene3D" id="1.20.1560.10">
    <property type="entry name" value="ABC transporter type 1, transmembrane domain"/>
    <property type="match status" value="1"/>
</dbReference>
<dbReference type="InterPro" id="IPR036640">
    <property type="entry name" value="ABC1_TM_sf"/>
</dbReference>
<dbReference type="CDD" id="cd18541">
    <property type="entry name" value="ABC_6TM_TmrB_like"/>
    <property type="match status" value="1"/>
</dbReference>
<comment type="caution">
    <text evidence="12">The sequence shown here is derived from an EMBL/GenBank/DDBJ whole genome shotgun (WGS) entry which is preliminary data.</text>
</comment>
<evidence type="ECO:0000313" key="12">
    <source>
        <dbReference type="EMBL" id="MBK9717998.1"/>
    </source>
</evidence>
<dbReference type="SUPFAM" id="SSF90123">
    <property type="entry name" value="ABC transporter transmembrane region"/>
    <property type="match status" value="1"/>
</dbReference>
<evidence type="ECO:0000256" key="6">
    <source>
        <dbReference type="ARBA" id="ARBA00022840"/>
    </source>
</evidence>
<evidence type="ECO:0000256" key="4">
    <source>
        <dbReference type="ARBA" id="ARBA00022692"/>
    </source>
</evidence>
<dbReference type="Pfam" id="PF00005">
    <property type="entry name" value="ABC_tran"/>
    <property type="match status" value="1"/>
</dbReference>
<dbReference type="Pfam" id="PF00664">
    <property type="entry name" value="ABC_membrane"/>
    <property type="match status" value="1"/>
</dbReference>
<evidence type="ECO:0000256" key="7">
    <source>
        <dbReference type="ARBA" id="ARBA00022989"/>
    </source>
</evidence>
<keyword evidence="2" id="KW-0813">Transport</keyword>
<name>A0A9D7SA16_9BACT</name>
<evidence type="ECO:0000256" key="8">
    <source>
        <dbReference type="ARBA" id="ARBA00023136"/>
    </source>
</evidence>
<dbReference type="InterPro" id="IPR027417">
    <property type="entry name" value="P-loop_NTPase"/>
</dbReference>
<protein>
    <submittedName>
        <fullName evidence="12">ABC transporter ATP-binding protein</fullName>
    </submittedName>
</protein>
<dbReference type="FunFam" id="3.40.50.300:FF:000221">
    <property type="entry name" value="Multidrug ABC transporter ATP-binding protein"/>
    <property type="match status" value="1"/>
</dbReference>
<keyword evidence="6 12" id="KW-0067">ATP-binding</keyword>
<dbReference type="InterPro" id="IPR017871">
    <property type="entry name" value="ABC_transporter-like_CS"/>
</dbReference>
<comment type="subcellular location">
    <subcellularLocation>
        <location evidence="1">Cell membrane</location>
        <topology evidence="1">Multi-pass membrane protein</topology>
    </subcellularLocation>
</comment>
<dbReference type="Proteomes" id="UP000808349">
    <property type="component" value="Unassembled WGS sequence"/>
</dbReference>
<dbReference type="GO" id="GO:0005524">
    <property type="term" value="F:ATP binding"/>
    <property type="evidence" value="ECO:0007669"/>
    <property type="project" value="UniProtKB-KW"/>
</dbReference>
<dbReference type="PROSITE" id="PS50893">
    <property type="entry name" value="ABC_TRANSPORTER_2"/>
    <property type="match status" value="1"/>
</dbReference>
<evidence type="ECO:0000256" key="3">
    <source>
        <dbReference type="ARBA" id="ARBA00022475"/>
    </source>
</evidence>
<dbReference type="InterPro" id="IPR011527">
    <property type="entry name" value="ABC1_TM_dom"/>
</dbReference>
<evidence type="ECO:0000256" key="2">
    <source>
        <dbReference type="ARBA" id="ARBA00022448"/>
    </source>
</evidence>
<dbReference type="SUPFAM" id="SSF52540">
    <property type="entry name" value="P-loop containing nucleoside triphosphate hydrolases"/>
    <property type="match status" value="1"/>
</dbReference>